<reference evidence="1" key="1">
    <citation type="submission" date="2021-01" db="EMBL/GenBank/DDBJ databases">
        <authorList>
            <consortium name="Genoscope - CEA"/>
            <person name="William W."/>
        </authorList>
    </citation>
    <scope>NUCLEOTIDE SEQUENCE</scope>
</reference>
<organism evidence="1 2">
    <name type="scientific">Paramecium pentaurelia</name>
    <dbReference type="NCBI Taxonomy" id="43138"/>
    <lineage>
        <taxon>Eukaryota</taxon>
        <taxon>Sar</taxon>
        <taxon>Alveolata</taxon>
        <taxon>Ciliophora</taxon>
        <taxon>Intramacronucleata</taxon>
        <taxon>Oligohymenophorea</taxon>
        <taxon>Peniculida</taxon>
        <taxon>Parameciidae</taxon>
        <taxon>Paramecium</taxon>
    </lineage>
</organism>
<dbReference type="InterPro" id="IPR001680">
    <property type="entry name" value="WD40_rpt"/>
</dbReference>
<evidence type="ECO:0008006" key="3">
    <source>
        <dbReference type="Google" id="ProtNLM"/>
    </source>
</evidence>
<gene>
    <name evidence="1" type="ORF">PPENT_87.1.T1350143</name>
</gene>
<dbReference type="PANTHER" id="PTHR19920">
    <property type="entry name" value="WD40 PROTEIN CIAO1"/>
    <property type="match status" value="1"/>
</dbReference>
<dbReference type="AlphaFoldDB" id="A0A8S1XR81"/>
<evidence type="ECO:0000313" key="2">
    <source>
        <dbReference type="Proteomes" id="UP000689195"/>
    </source>
</evidence>
<dbReference type="GO" id="GO:0016226">
    <property type="term" value="P:iron-sulfur cluster assembly"/>
    <property type="evidence" value="ECO:0007669"/>
    <property type="project" value="TreeGrafter"/>
</dbReference>
<sequence length="128" mass="14975">MNSQIKHQLQIQLQSNQDHQQQFIKSQISQVQQPQEQQIKSLSNIKSFNYQIINHNYIQQQEYCNLVAFNKDGSILAVGCDNLINLYEFSQGMLKYNQSLNDHQDTVNTLYFMRQSNQIISGDQNGYI</sequence>
<dbReference type="Proteomes" id="UP000689195">
    <property type="component" value="Unassembled WGS sequence"/>
</dbReference>
<keyword evidence="2" id="KW-1185">Reference proteome</keyword>
<protein>
    <recommendedName>
        <fullName evidence="3">WD40-repeat-containing domain</fullName>
    </recommendedName>
</protein>
<evidence type="ECO:0000313" key="1">
    <source>
        <dbReference type="EMBL" id="CAD8204006.1"/>
    </source>
</evidence>
<dbReference type="PANTHER" id="PTHR19920:SF0">
    <property type="entry name" value="CYTOSOLIC IRON-SULFUR PROTEIN ASSEMBLY PROTEIN CIAO1-RELATED"/>
    <property type="match status" value="1"/>
</dbReference>
<dbReference type="OrthoDB" id="406844at2759"/>
<dbReference type="Pfam" id="PF00400">
    <property type="entry name" value="WD40"/>
    <property type="match status" value="1"/>
</dbReference>
<proteinExistence type="predicted"/>
<dbReference type="GO" id="GO:0097361">
    <property type="term" value="C:cytosolic [4Fe-4S] assembly targeting complex"/>
    <property type="evidence" value="ECO:0007669"/>
    <property type="project" value="TreeGrafter"/>
</dbReference>
<comment type="caution">
    <text evidence="1">The sequence shown here is derived from an EMBL/GenBank/DDBJ whole genome shotgun (WGS) entry which is preliminary data.</text>
</comment>
<name>A0A8S1XR81_9CILI</name>
<accession>A0A8S1XR81</accession>
<dbReference type="EMBL" id="CAJJDO010000135">
    <property type="protein sequence ID" value="CAD8204006.1"/>
    <property type="molecule type" value="Genomic_DNA"/>
</dbReference>